<name>A0A3P3EH58_9BURK</name>
<evidence type="ECO:0000313" key="2">
    <source>
        <dbReference type="Proteomes" id="UP000271590"/>
    </source>
</evidence>
<dbReference type="Proteomes" id="UP000271590">
    <property type="component" value="Unassembled WGS sequence"/>
</dbReference>
<evidence type="ECO:0000313" key="1">
    <source>
        <dbReference type="EMBL" id="RRH84568.1"/>
    </source>
</evidence>
<reference evidence="1 2" key="1">
    <citation type="submission" date="2018-11" db="EMBL/GenBank/DDBJ databases">
        <title>The genome of Variovorax sp T529.</title>
        <authorList>
            <person name="Gao J."/>
        </authorList>
    </citation>
    <scope>NUCLEOTIDE SEQUENCE [LARGE SCALE GENOMIC DNA]</scope>
    <source>
        <strain evidence="1 2">T529</strain>
    </source>
</reference>
<dbReference type="EMBL" id="RQXU01000018">
    <property type="protein sequence ID" value="RRH84568.1"/>
    <property type="molecule type" value="Genomic_DNA"/>
</dbReference>
<accession>A0A3P3EH58</accession>
<proteinExistence type="predicted"/>
<gene>
    <name evidence="1" type="ORF">EH244_23975</name>
</gene>
<comment type="caution">
    <text evidence="1">The sequence shown here is derived from an EMBL/GenBank/DDBJ whole genome shotgun (WGS) entry which is preliminary data.</text>
</comment>
<dbReference type="RefSeq" id="WP_124960821.1">
    <property type="nucleotide sequence ID" value="NZ_CBFHCE010000015.1"/>
</dbReference>
<dbReference type="AlphaFoldDB" id="A0A3P3EH58"/>
<protein>
    <submittedName>
        <fullName evidence="1">Uncharacterized protein</fullName>
    </submittedName>
</protein>
<sequence>MTVSLAASLIELALGSELGASGDAGRNRCTLEGVTWQSMPDGVVELRVRRFEATALRLASDPFVLEIGRIDVHELVARLRAEAGVPRLVCVQADKAEFSGLKLHGPLVLPPQIQKIREASQGADATASAPDAAAGHAATGAWHLAPLGEAEGTIRGQITDAHLLFDADVTVPIRDGQVDFNDATVEHVGPDSRMGVSRMGVYVDAPNGRSYLYQFAAAPLAGVVFEHRGALLGPWVSERGKLQLQAFAESMLRQGHRGPGHGLTEQARLLLGRTSLSGELRLGEGLVAVPGLQVHLEGRHAIGLNSQSVGRGLKVEMASLAARDAAAAWKGAQMGFDHATAKLELEVLVEGPAMRFALHVENGTAEGLRIDLQRRGPGGSEGL</sequence>
<organism evidence="1 2">
    <name type="scientific">Variovorax beijingensis</name>
    <dbReference type="NCBI Taxonomy" id="2496117"/>
    <lineage>
        <taxon>Bacteria</taxon>
        <taxon>Pseudomonadati</taxon>
        <taxon>Pseudomonadota</taxon>
        <taxon>Betaproteobacteria</taxon>
        <taxon>Burkholderiales</taxon>
        <taxon>Comamonadaceae</taxon>
        <taxon>Variovorax</taxon>
    </lineage>
</organism>